<dbReference type="EMBL" id="AGBW02010351">
    <property type="protein sequence ID" value="OWR48652.1"/>
    <property type="molecule type" value="Genomic_DNA"/>
</dbReference>
<feature type="non-terminal residue" evidence="1">
    <location>
        <position position="15"/>
    </location>
</feature>
<gene>
    <name evidence="1" type="ORF">KGM_213060A</name>
</gene>
<reference evidence="1 2" key="1">
    <citation type="journal article" date="2011" name="Cell">
        <title>The monarch butterfly genome yields insights into long-distance migration.</title>
        <authorList>
            <person name="Zhan S."/>
            <person name="Merlin C."/>
            <person name="Boore J.L."/>
            <person name="Reppert S.M."/>
        </authorList>
    </citation>
    <scope>NUCLEOTIDE SEQUENCE [LARGE SCALE GENOMIC DNA]</scope>
    <source>
        <strain evidence="1">F-2</strain>
    </source>
</reference>
<dbReference type="Proteomes" id="UP000007151">
    <property type="component" value="Unassembled WGS sequence"/>
</dbReference>
<name>A0A212F4K8_DANPL</name>
<evidence type="ECO:0000313" key="2">
    <source>
        <dbReference type="Proteomes" id="UP000007151"/>
    </source>
</evidence>
<protein>
    <submittedName>
        <fullName evidence="1">Gasp</fullName>
    </submittedName>
</protein>
<evidence type="ECO:0000313" key="1">
    <source>
        <dbReference type="EMBL" id="OWR48652.1"/>
    </source>
</evidence>
<comment type="caution">
    <text evidence="1">The sequence shown here is derived from an EMBL/GenBank/DDBJ whole genome shotgun (WGS) entry which is preliminary data.</text>
</comment>
<accession>A0A212F4K8</accession>
<keyword evidence="2" id="KW-1185">Reference proteome</keyword>
<dbReference type="KEGG" id="dpl:KGM_213060A"/>
<organism evidence="1 2">
    <name type="scientific">Danaus plexippus plexippus</name>
    <dbReference type="NCBI Taxonomy" id="278856"/>
    <lineage>
        <taxon>Eukaryota</taxon>
        <taxon>Metazoa</taxon>
        <taxon>Ecdysozoa</taxon>
        <taxon>Arthropoda</taxon>
        <taxon>Hexapoda</taxon>
        <taxon>Insecta</taxon>
        <taxon>Pterygota</taxon>
        <taxon>Neoptera</taxon>
        <taxon>Endopterygota</taxon>
        <taxon>Lepidoptera</taxon>
        <taxon>Glossata</taxon>
        <taxon>Ditrysia</taxon>
        <taxon>Papilionoidea</taxon>
        <taxon>Nymphalidae</taxon>
        <taxon>Danainae</taxon>
        <taxon>Danaini</taxon>
        <taxon>Danaina</taxon>
        <taxon>Danaus</taxon>
        <taxon>Danaus</taxon>
    </lineage>
</organism>
<dbReference type="InParanoid" id="A0A212F4K8"/>
<sequence length="15" mass="1564">MYSRSLLVLAAALGV</sequence>
<proteinExistence type="predicted"/>